<feature type="signal peptide" evidence="1">
    <location>
        <begin position="1"/>
        <end position="20"/>
    </location>
</feature>
<keyword evidence="3" id="KW-1185">Reference proteome</keyword>
<sequence>MPLQAIAVTVSFVMLQCLMGNVVPQQLESRRLPTPDLGDHISLARDCGV</sequence>
<comment type="caution">
    <text evidence="2">The sequence shown here is derived from an EMBL/GenBank/DDBJ whole genome shotgun (WGS) entry which is preliminary data.</text>
</comment>
<organism evidence="2 3">
    <name type="scientific">Staurois parvus</name>
    <dbReference type="NCBI Taxonomy" id="386267"/>
    <lineage>
        <taxon>Eukaryota</taxon>
        <taxon>Metazoa</taxon>
        <taxon>Chordata</taxon>
        <taxon>Craniata</taxon>
        <taxon>Vertebrata</taxon>
        <taxon>Euteleostomi</taxon>
        <taxon>Amphibia</taxon>
        <taxon>Batrachia</taxon>
        <taxon>Anura</taxon>
        <taxon>Neobatrachia</taxon>
        <taxon>Ranoidea</taxon>
        <taxon>Ranidae</taxon>
        <taxon>Staurois</taxon>
    </lineage>
</organism>
<reference evidence="2" key="1">
    <citation type="submission" date="2023-05" db="EMBL/GenBank/DDBJ databases">
        <authorList>
            <person name="Stuckert A."/>
        </authorList>
    </citation>
    <scope>NUCLEOTIDE SEQUENCE</scope>
</reference>
<accession>A0ABN9GBM4</accession>
<protein>
    <submittedName>
        <fullName evidence="2">Uncharacterized protein</fullName>
    </submittedName>
</protein>
<feature type="chain" id="PRO_5046181115" evidence="1">
    <location>
        <begin position="21"/>
        <end position="49"/>
    </location>
</feature>
<evidence type="ECO:0000313" key="3">
    <source>
        <dbReference type="Proteomes" id="UP001162483"/>
    </source>
</evidence>
<evidence type="ECO:0000313" key="2">
    <source>
        <dbReference type="EMBL" id="CAI9606824.1"/>
    </source>
</evidence>
<dbReference type="EMBL" id="CATNWA010018349">
    <property type="protein sequence ID" value="CAI9606824.1"/>
    <property type="molecule type" value="Genomic_DNA"/>
</dbReference>
<keyword evidence="1" id="KW-0732">Signal</keyword>
<proteinExistence type="predicted"/>
<dbReference type="Proteomes" id="UP001162483">
    <property type="component" value="Unassembled WGS sequence"/>
</dbReference>
<gene>
    <name evidence="2" type="ORF">SPARVUS_LOCUS13846047</name>
</gene>
<name>A0ABN9GBM4_9NEOB</name>
<evidence type="ECO:0000256" key="1">
    <source>
        <dbReference type="SAM" id="SignalP"/>
    </source>
</evidence>